<evidence type="ECO:0000313" key="3">
    <source>
        <dbReference type="EMBL" id="PSB51937.1"/>
    </source>
</evidence>
<dbReference type="Pfam" id="PF02452">
    <property type="entry name" value="PemK_toxin"/>
    <property type="match status" value="1"/>
</dbReference>
<evidence type="ECO:0000313" key="4">
    <source>
        <dbReference type="Proteomes" id="UP000238937"/>
    </source>
</evidence>
<dbReference type="InterPro" id="IPR003477">
    <property type="entry name" value="PemK-like"/>
</dbReference>
<sequence length="126" mass="13885">MGVVIARFDVFLVVLDPTIGSEIQKRLAPVGFPDAKSETRQTRPCLIISPDEMNLHLATAIVAPMTTKGKLYPSQIPVNFEGKDGYIVLDQIRTVDKTRLIKKLGSISIDAQKAVLNTLTEMFAED</sequence>
<dbReference type="EMBL" id="PVWO01000342">
    <property type="protein sequence ID" value="PSB51937.1"/>
    <property type="molecule type" value="Genomic_DNA"/>
</dbReference>
<dbReference type="Proteomes" id="UP000238937">
    <property type="component" value="Unassembled WGS sequence"/>
</dbReference>
<dbReference type="AlphaFoldDB" id="A0A2T1G3W8"/>
<evidence type="ECO:0000256" key="2">
    <source>
        <dbReference type="ARBA" id="ARBA00022649"/>
    </source>
</evidence>
<protein>
    <submittedName>
        <fullName evidence="3">Transcriptional regulator</fullName>
    </submittedName>
</protein>
<comment type="caution">
    <text evidence="3">The sequence shown here is derived from an EMBL/GenBank/DDBJ whole genome shotgun (WGS) entry which is preliminary data.</text>
</comment>
<dbReference type="GO" id="GO:0006402">
    <property type="term" value="P:mRNA catabolic process"/>
    <property type="evidence" value="ECO:0007669"/>
    <property type="project" value="TreeGrafter"/>
</dbReference>
<reference evidence="3 4" key="1">
    <citation type="submission" date="2018-03" db="EMBL/GenBank/DDBJ databases">
        <title>The ancient ancestry and fast evolution of plastids.</title>
        <authorList>
            <person name="Moore K.R."/>
            <person name="Magnabosco C."/>
            <person name="Momper L."/>
            <person name="Gold D.A."/>
            <person name="Bosak T."/>
            <person name="Fournier G.P."/>
        </authorList>
    </citation>
    <scope>NUCLEOTIDE SEQUENCE [LARGE SCALE GENOMIC DNA]</scope>
    <source>
        <strain evidence="3 4">CCALA 037</strain>
    </source>
</reference>
<dbReference type="PANTHER" id="PTHR33988">
    <property type="entry name" value="ENDORIBONUCLEASE MAZF-RELATED"/>
    <property type="match status" value="1"/>
</dbReference>
<dbReference type="GO" id="GO:0016075">
    <property type="term" value="P:rRNA catabolic process"/>
    <property type="evidence" value="ECO:0007669"/>
    <property type="project" value="TreeGrafter"/>
</dbReference>
<dbReference type="InterPro" id="IPR011067">
    <property type="entry name" value="Plasmid_toxin/cell-grow_inhib"/>
</dbReference>
<comment type="similarity">
    <text evidence="1">Belongs to the PemK/MazF family.</text>
</comment>
<gene>
    <name evidence="3" type="ORF">C7B77_21035</name>
</gene>
<dbReference type="GO" id="GO:0004521">
    <property type="term" value="F:RNA endonuclease activity"/>
    <property type="evidence" value="ECO:0007669"/>
    <property type="project" value="TreeGrafter"/>
</dbReference>
<proteinExistence type="inferred from homology"/>
<dbReference type="GO" id="GO:0003677">
    <property type="term" value="F:DNA binding"/>
    <property type="evidence" value="ECO:0007669"/>
    <property type="project" value="InterPro"/>
</dbReference>
<name>A0A2T1G3W8_9CYAN</name>
<accession>A0A2T1G3W8</accession>
<organism evidence="3 4">
    <name type="scientific">Chamaesiphon polymorphus CCALA 037</name>
    <dbReference type="NCBI Taxonomy" id="2107692"/>
    <lineage>
        <taxon>Bacteria</taxon>
        <taxon>Bacillati</taxon>
        <taxon>Cyanobacteriota</taxon>
        <taxon>Cyanophyceae</taxon>
        <taxon>Gomontiellales</taxon>
        <taxon>Chamaesiphonaceae</taxon>
        <taxon>Chamaesiphon</taxon>
    </lineage>
</organism>
<keyword evidence="2" id="KW-1277">Toxin-antitoxin system</keyword>
<dbReference type="Gene3D" id="2.30.30.110">
    <property type="match status" value="1"/>
</dbReference>
<evidence type="ECO:0000256" key="1">
    <source>
        <dbReference type="ARBA" id="ARBA00007521"/>
    </source>
</evidence>
<keyword evidence="4" id="KW-1185">Reference proteome</keyword>
<dbReference type="PANTHER" id="PTHR33988:SF2">
    <property type="entry name" value="ENDORIBONUCLEASE MAZF"/>
    <property type="match status" value="1"/>
</dbReference>
<dbReference type="SUPFAM" id="SSF50118">
    <property type="entry name" value="Cell growth inhibitor/plasmid maintenance toxic component"/>
    <property type="match status" value="1"/>
</dbReference>
<dbReference type="OrthoDB" id="9793906at2"/>
<dbReference type="RefSeq" id="WP_106309433.1">
    <property type="nucleotide sequence ID" value="NZ_PVWO01000342.1"/>
</dbReference>